<dbReference type="InterPro" id="IPR016032">
    <property type="entry name" value="Sig_transdc_resp-reg_C-effctor"/>
</dbReference>
<gene>
    <name evidence="4" type="ORF">BK674_15650</name>
</gene>
<organism evidence="4 5">
    <name type="scientific">Pseudomonas moraviensis</name>
    <dbReference type="NCBI Taxonomy" id="321662"/>
    <lineage>
        <taxon>Bacteria</taxon>
        <taxon>Pseudomonadati</taxon>
        <taxon>Pseudomonadota</taxon>
        <taxon>Gammaproteobacteria</taxon>
        <taxon>Pseudomonadales</taxon>
        <taxon>Pseudomonadaceae</taxon>
        <taxon>Pseudomonas</taxon>
    </lineage>
</organism>
<sequence>MMLSGNLATRSPRPTNDESGVLALGRTLGVADHFTTLIAKHVQPDMILEKGAFTSSYKQQRYIDSYRAIFLIIDSPQALEDNLALIQNLRDANLKPLICAVITGRGAVNKIKYYLAGADACIKLNTLSDDSDDLLTEFFNSEDWQRDITLTLDPTRICLLDSRRKLDISFAEMKILEAFAQTANHILSHDEIASIMGLNANFYDPRALEKSISRLRGKIKDMYGTNAIQSIRGYGYRLMRGLISTA</sequence>
<evidence type="ECO:0000256" key="2">
    <source>
        <dbReference type="PROSITE-ProRule" id="PRU01091"/>
    </source>
</evidence>
<accession>A0A423NKU3</accession>
<dbReference type="InterPro" id="IPR036388">
    <property type="entry name" value="WH-like_DNA-bd_sf"/>
</dbReference>
<evidence type="ECO:0000313" key="5">
    <source>
        <dbReference type="Proteomes" id="UP000284207"/>
    </source>
</evidence>
<reference evidence="4 5" key="1">
    <citation type="submission" date="2016-10" db="EMBL/GenBank/DDBJ databases">
        <title>Comparative genome analysis of multiple Pseudomonas spp. focuses on biocontrol and plant growth promoting traits.</title>
        <authorList>
            <person name="Tao X.-Y."/>
            <person name="Taylor C.G."/>
        </authorList>
    </citation>
    <scope>NUCLEOTIDE SEQUENCE [LARGE SCALE GENOMIC DNA]</scope>
    <source>
        <strain evidence="4 5">36B3</strain>
    </source>
</reference>
<name>A0A423NKU3_9PSED</name>
<dbReference type="GO" id="GO:0006355">
    <property type="term" value="P:regulation of DNA-templated transcription"/>
    <property type="evidence" value="ECO:0007669"/>
    <property type="project" value="InterPro"/>
</dbReference>
<dbReference type="SUPFAM" id="SSF46894">
    <property type="entry name" value="C-terminal effector domain of the bipartite response regulators"/>
    <property type="match status" value="1"/>
</dbReference>
<dbReference type="PROSITE" id="PS51755">
    <property type="entry name" value="OMPR_PHOB"/>
    <property type="match status" value="1"/>
</dbReference>
<dbReference type="GO" id="GO:0003677">
    <property type="term" value="F:DNA binding"/>
    <property type="evidence" value="ECO:0007669"/>
    <property type="project" value="UniProtKB-UniRule"/>
</dbReference>
<dbReference type="Gene3D" id="1.10.10.10">
    <property type="entry name" value="Winged helix-like DNA-binding domain superfamily/Winged helix DNA-binding domain"/>
    <property type="match status" value="1"/>
</dbReference>
<dbReference type="Proteomes" id="UP000284207">
    <property type="component" value="Unassembled WGS sequence"/>
</dbReference>
<evidence type="ECO:0000256" key="1">
    <source>
        <dbReference type="ARBA" id="ARBA00023125"/>
    </source>
</evidence>
<evidence type="ECO:0000313" key="4">
    <source>
        <dbReference type="EMBL" id="RON98883.1"/>
    </source>
</evidence>
<dbReference type="AlphaFoldDB" id="A0A423NKU3"/>
<comment type="caution">
    <text evidence="4">The sequence shown here is derived from an EMBL/GenBank/DDBJ whole genome shotgun (WGS) entry which is preliminary data.</text>
</comment>
<dbReference type="CDD" id="cd00383">
    <property type="entry name" value="trans_reg_C"/>
    <property type="match status" value="1"/>
</dbReference>
<dbReference type="EMBL" id="MOCA01000006">
    <property type="protein sequence ID" value="RON98883.1"/>
    <property type="molecule type" value="Genomic_DNA"/>
</dbReference>
<feature type="DNA-binding region" description="OmpR/PhoB-type" evidence="2">
    <location>
        <begin position="139"/>
        <end position="240"/>
    </location>
</feature>
<proteinExistence type="predicted"/>
<dbReference type="SMART" id="SM00862">
    <property type="entry name" value="Trans_reg_C"/>
    <property type="match status" value="1"/>
</dbReference>
<keyword evidence="1 2" id="KW-0238">DNA-binding</keyword>
<dbReference type="RefSeq" id="WP_123419136.1">
    <property type="nucleotide sequence ID" value="NZ_MOCA01000006.1"/>
</dbReference>
<evidence type="ECO:0000259" key="3">
    <source>
        <dbReference type="PROSITE" id="PS51755"/>
    </source>
</evidence>
<feature type="domain" description="OmpR/PhoB-type" evidence="3">
    <location>
        <begin position="139"/>
        <end position="240"/>
    </location>
</feature>
<protein>
    <submittedName>
        <fullName evidence="4">Response regulator receiver protein</fullName>
    </submittedName>
</protein>
<dbReference type="InterPro" id="IPR001867">
    <property type="entry name" value="OmpR/PhoB-type_DNA-bd"/>
</dbReference>
<dbReference type="Pfam" id="PF00486">
    <property type="entry name" value="Trans_reg_C"/>
    <property type="match status" value="1"/>
</dbReference>
<dbReference type="GO" id="GO:0000160">
    <property type="term" value="P:phosphorelay signal transduction system"/>
    <property type="evidence" value="ECO:0007669"/>
    <property type="project" value="InterPro"/>
</dbReference>